<comment type="function">
    <text evidence="1 6">Catalyzes the insertion of molybdate into adenylated molybdopterin with the concomitant release of AMP.</text>
</comment>
<keyword evidence="6" id="KW-0808">Transferase</keyword>
<evidence type="ECO:0000259" key="8">
    <source>
        <dbReference type="SMART" id="SM00852"/>
    </source>
</evidence>
<proteinExistence type="inferred from homology"/>
<reference evidence="9 10" key="1">
    <citation type="submission" date="2023-09" db="EMBL/GenBank/DDBJ databases">
        <title>Novel taxa isolated from Blanes Bay.</title>
        <authorList>
            <person name="Rey-Velasco X."/>
            <person name="Lucena T."/>
        </authorList>
    </citation>
    <scope>NUCLEOTIDE SEQUENCE [LARGE SCALE GENOMIC DNA]</scope>
    <source>
        <strain evidence="9 10">S334</strain>
    </source>
</reference>
<evidence type="ECO:0000256" key="5">
    <source>
        <dbReference type="ARBA" id="ARBA00047317"/>
    </source>
</evidence>
<feature type="compositionally biased region" description="Low complexity" evidence="7">
    <location>
        <begin position="304"/>
        <end position="316"/>
    </location>
</feature>
<dbReference type="EC" id="2.10.1.1" evidence="6"/>
<evidence type="ECO:0000313" key="10">
    <source>
        <dbReference type="Proteomes" id="UP001250656"/>
    </source>
</evidence>
<sequence length="445" mass="49119">MISFEDAFQHVLLHPLHLGDEQVDLLRAPGRILAENITADRDFPPFDRSTKDGIAIRFSAIDKGIDRFKIEGTLSAGMAQQRLISESNCFEIMTGAVLPEGADTIIMYEDTDIENGWATLTKTPDQGQNIHAQGSDETAGAVLLRRGLKINAAAIGVLASVGKTEVVVKKLPSICVISTGNELVEVSETPLPHQIRKSNILSLTAALQRLNIVPARLHLTDDRKIIEMELREAFEQHDVLLLSGGVSKGKFDFIPDVLADLGVEKIFHRVAQRPGKPFWFGVLDSNGVSQKQGLRKRETEIKDGSGQSGTKTSGKTANMQAEKKDIKERGTRPERKTTVFSFPGNPVSTFANYHVYFLPWLSLSLGLESEKLEVIMEKPVRPHPRLTLFLQVETQWREGRIRAKPIQGNGSGDLVSLAKADGFIRVPPGETELPPESSFWFVPCT</sequence>
<keyword evidence="6" id="KW-0479">Metal-binding</keyword>
<dbReference type="InterPro" id="IPR005111">
    <property type="entry name" value="MoeA_C_domain_IV"/>
</dbReference>
<dbReference type="Pfam" id="PF03453">
    <property type="entry name" value="MoeA_N"/>
    <property type="match status" value="1"/>
</dbReference>
<dbReference type="InterPro" id="IPR008284">
    <property type="entry name" value="MoCF_biosynth_CS"/>
</dbReference>
<comment type="similarity">
    <text evidence="3 6">Belongs to the MoeA family.</text>
</comment>
<evidence type="ECO:0000256" key="6">
    <source>
        <dbReference type="RuleBase" id="RU365090"/>
    </source>
</evidence>
<dbReference type="SUPFAM" id="SSF53218">
    <property type="entry name" value="Molybdenum cofactor biosynthesis proteins"/>
    <property type="match status" value="1"/>
</dbReference>
<dbReference type="PROSITE" id="PS01079">
    <property type="entry name" value="MOCF_BIOSYNTHESIS_2"/>
    <property type="match status" value="1"/>
</dbReference>
<keyword evidence="10" id="KW-1185">Reference proteome</keyword>
<dbReference type="CDD" id="cd00887">
    <property type="entry name" value="MoeA"/>
    <property type="match status" value="1"/>
</dbReference>
<dbReference type="SUPFAM" id="SSF63882">
    <property type="entry name" value="MoeA N-terminal region -like"/>
    <property type="match status" value="1"/>
</dbReference>
<accession>A0ABU3L9W6</accession>
<comment type="catalytic activity">
    <reaction evidence="5">
        <text>adenylyl-molybdopterin + molybdate = Mo-molybdopterin + AMP + H(+)</text>
        <dbReference type="Rhea" id="RHEA:35047"/>
        <dbReference type="ChEBI" id="CHEBI:15378"/>
        <dbReference type="ChEBI" id="CHEBI:36264"/>
        <dbReference type="ChEBI" id="CHEBI:62727"/>
        <dbReference type="ChEBI" id="CHEBI:71302"/>
        <dbReference type="ChEBI" id="CHEBI:456215"/>
        <dbReference type="EC" id="2.10.1.1"/>
    </reaction>
</comment>
<dbReference type="InterPro" id="IPR038987">
    <property type="entry name" value="MoeA-like"/>
</dbReference>
<feature type="domain" description="MoaB/Mog" evidence="8">
    <location>
        <begin position="175"/>
        <end position="363"/>
    </location>
</feature>
<dbReference type="InterPro" id="IPR036425">
    <property type="entry name" value="MoaB/Mog-like_dom_sf"/>
</dbReference>
<evidence type="ECO:0000313" key="9">
    <source>
        <dbReference type="EMBL" id="MDT7829989.1"/>
    </source>
</evidence>
<evidence type="ECO:0000256" key="7">
    <source>
        <dbReference type="SAM" id="MobiDB-lite"/>
    </source>
</evidence>
<keyword evidence="6" id="KW-0460">Magnesium</keyword>
<organism evidence="9 10">
    <name type="scientific">Pricia mediterranea</name>
    <dbReference type="NCBI Taxonomy" id="3076079"/>
    <lineage>
        <taxon>Bacteria</taxon>
        <taxon>Pseudomonadati</taxon>
        <taxon>Bacteroidota</taxon>
        <taxon>Flavobacteriia</taxon>
        <taxon>Flavobacteriales</taxon>
        <taxon>Flavobacteriaceae</taxon>
        <taxon>Pricia</taxon>
    </lineage>
</organism>
<comment type="cofactor">
    <cofactor evidence="6">
        <name>Mg(2+)</name>
        <dbReference type="ChEBI" id="CHEBI:18420"/>
    </cofactor>
</comment>
<dbReference type="Pfam" id="PF00994">
    <property type="entry name" value="MoCF_biosynth"/>
    <property type="match status" value="1"/>
</dbReference>
<evidence type="ECO:0000256" key="2">
    <source>
        <dbReference type="ARBA" id="ARBA00005046"/>
    </source>
</evidence>
<name>A0ABU3L9W6_9FLAO</name>
<gene>
    <name evidence="9" type="ORF">RQM65_15080</name>
</gene>
<dbReference type="PANTHER" id="PTHR10192:SF5">
    <property type="entry name" value="GEPHYRIN"/>
    <property type="match status" value="1"/>
</dbReference>
<dbReference type="Proteomes" id="UP001250656">
    <property type="component" value="Unassembled WGS sequence"/>
</dbReference>
<protein>
    <recommendedName>
        <fullName evidence="6">Molybdopterin molybdenumtransferase</fullName>
        <ecNumber evidence="6">2.10.1.1</ecNumber>
    </recommendedName>
</protein>
<dbReference type="InterPro" id="IPR036688">
    <property type="entry name" value="MoeA_C_domain_IV_sf"/>
</dbReference>
<dbReference type="Gene3D" id="2.170.190.11">
    <property type="entry name" value="Molybdopterin biosynthesis moea protein, domain 3"/>
    <property type="match status" value="1"/>
</dbReference>
<dbReference type="Pfam" id="PF03454">
    <property type="entry name" value="MoeA_C"/>
    <property type="match status" value="1"/>
</dbReference>
<feature type="region of interest" description="Disordered" evidence="7">
    <location>
        <begin position="291"/>
        <end position="340"/>
    </location>
</feature>
<evidence type="ECO:0000256" key="3">
    <source>
        <dbReference type="ARBA" id="ARBA00010763"/>
    </source>
</evidence>
<comment type="pathway">
    <text evidence="2 6">Cofactor biosynthesis; molybdopterin biosynthesis.</text>
</comment>
<feature type="compositionally biased region" description="Basic and acidic residues" evidence="7">
    <location>
        <begin position="321"/>
        <end position="337"/>
    </location>
</feature>
<comment type="caution">
    <text evidence="9">The sequence shown here is derived from an EMBL/GenBank/DDBJ whole genome shotgun (WGS) entry which is preliminary data.</text>
</comment>
<keyword evidence="6" id="KW-0500">Molybdenum</keyword>
<dbReference type="Gene3D" id="3.40.980.10">
    <property type="entry name" value="MoaB/Mog-like domain"/>
    <property type="match status" value="1"/>
</dbReference>
<dbReference type="InterPro" id="IPR005110">
    <property type="entry name" value="MoeA_linker/N"/>
</dbReference>
<evidence type="ECO:0000256" key="1">
    <source>
        <dbReference type="ARBA" id="ARBA00002901"/>
    </source>
</evidence>
<dbReference type="SUPFAM" id="SSF63867">
    <property type="entry name" value="MoeA C-terminal domain-like"/>
    <property type="match status" value="1"/>
</dbReference>
<dbReference type="Gene3D" id="3.90.105.10">
    <property type="entry name" value="Molybdopterin biosynthesis moea protein, domain 2"/>
    <property type="match status" value="1"/>
</dbReference>
<dbReference type="RefSeq" id="WP_314016247.1">
    <property type="nucleotide sequence ID" value="NZ_JAVTTP010000001.1"/>
</dbReference>
<dbReference type="SMART" id="SM00852">
    <property type="entry name" value="MoCF_biosynth"/>
    <property type="match status" value="1"/>
</dbReference>
<dbReference type="Gene3D" id="2.40.340.10">
    <property type="entry name" value="MoeA, C-terminal, domain IV"/>
    <property type="match status" value="1"/>
</dbReference>
<keyword evidence="4 6" id="KW-0501">Molybdenum cofactor biosynthesis</keyword>
<dbReference type="PANTHER" id="PTHR10192">
    <property type="entry name" value="MOLYBDOPTERIN BIOSYNTHESIS PROTEIN"/>
    <property type="match status" value="1"/>
</dbReference>
<dbReference type="InterPro" id="IPR036135">
    <property type="entry name" value="MoeA_linker/N_sf"/>
</dbReference>
<dbReference type="InterPro" id="IPR001453">
    <property type="entry name" value="MoaB/Mog_dom"/>
</dbReference>
<dbReference type="EMBL" id="JAVTTP010000001">
    <property type="protein sequence ID" value="MDT7829989.1"/>
    <property type="molecule type" value="Genomic_DNA"/>
</dbReference>
<evidence type="ECO:0000256" key="4">
    <source>
        <dbReference type="ARBA" id="ARBA00023150"/>
    </source>
</evidence>